<dbReference type="InterPro" id="IPR039853">
    <property type="entry name" value="Pinin"/>
</dbReference>
<dbReference type="InterPro" id="IPR006786">
    <property type="entry name" value="Pinin_SDK_MemA"/>
</dbReference>
<keyword evidence="7" id="KW-0539">Nucleus</keyword>
<sequence>LALEMHNSLLNIQNELEKARERLKGVEETIKKSIGRDINNSQTPRPGFKRTVRHLESPQEGAKDAQRPRFDSGVKNRLGDAPWGPGGGQQSGHDFRGIRNNRNERFRGGNSDERIPAKKRLGEQTAVTVFSRLSGPPKDDEYEEKETVKITSQVIVQDTPSRKEVLAAQAGDNLCRARNRRMFGALIGHIQKFRQEENRLKEKERKKAEVEKKVEEAALREKEELKKKRQELFTSRRQQQQEIRQLEYKLMRMKQLTDWESTRKHLVNFIQTNATPKIFYLPKSHNEKTKTLLEESRQRIMKMIQDKRAEVERSIADHGKRSWKVNNEPSPSKKLKVENNQDIDDEEGENINADNEDISSMDRTVEAAELADDDEEEEMIAAAESEENVELAHVEEVEEDSKQLEDEDVITTSVEEMESSITGWGTDISMAPLNNERSGEDVENRTDIENLLQDLGDNGSISDKENLLDIQPPLDDPPPSINLQPSADDVQSSTF</sequence>
<evidence type="ECO:0000259" key="10">
    <source>
        <dbReference type="Pfam" id="PF04696"/>
    </source>
</evidence>
<feature type="region of interest" description="Disordered" evidence="9">
    <location>
        <begin position="384"/>
        <end position="495"/>
    </location>
</feature>
<evidence type="ECO:0000256" key="1">
    <source>
        <dbReference type="ARBA" id="ARBA00004123"/>
    </source>
</evidence>
<comment type="subcellular location">
    <subcellularLocation>
        <location evidence="1">Nucleus</location>
    </subcellularLocation>
</comment>
<keyword evidence="8" id="KW-0175">Coiled coil</keyword>
<dbReference type="GO" id="GO:0006397">
    <property type="term" value="P:mRNA processing"/>
    <property type="evidence" value="ECO:0007669"/>
    <property type="project" value="UniProtKB-KW"/>
</dbReference>
<feature type="non-terminal residue" evidence="11">
    <location>
        <position position="1"/>
    </location>
</feature>
<dbReference type="Pfam" id="PF04696">
    <property type="entry name" value="Pinin_SDK_memA"/>
    <property type="match status" value="1"/>
</dbReference>
<feature type="compositionally biased region" description="Basic and acidic residues" evidence="9">
    <location>
        <begin position="93"/>
        <end position="119"/>
    </location>
</feature>
<organism evidence="11">
    <name type="scientific">Triatoma infestans</name>
    <name type="common">Assassin bug</name>
    <dbReference type="NCBI Taxonomy" id="30076"/>
    <lineage>
        <taxon>Eukaryota</taxon>
        <taxon>Metazoa</taxon>
        <taxon>Ecdysozoa</taxon>
        <taxon>Arthropoda</taxon>
        <taxon>Hexapoda</taxon>
        <taxon>Insecta</taxon>
        <taxon>Pterygota</taxon>
        <taxon>Neoptera</taxon>
        <taxon>Paraneoptera</taxon>
        <taxon>Hemiptera</taxon>
        <taxon>Heteroptera</taxon>
        <taxon>Panheteroptera</taxon>
        <taxon>Cimicomorpha</taxon>
        <taxon>Reduviidae</taxon>
        <taxon>Triatominae</taxon>
        <taxon>Triatoma</taxon>
    </lineage>
</organism>
<dbReference type="PANTHER" id="PTHR12707:SF0">
    <property type="entry name" value="PININ"/>
    <property type="match status" value="1"/>
</dbReference>
<dbReference type="AlphaFoldDB" id="A0A023EZ41"/>
<feature type="compositionally biased region" description="Basic and acidic residues" evidence="9">
    <location>
        <begin position="53"/>
        <end position="78"/>
    </location>
</feature>
<feature type="compositionally biased region" description="Polar residues" evidence="9">
    <location>
        <begin position="410"/>
        <end position="423"/>
    </location>
</feature>
<feature type="region of interest" description="Disordered" evidence="9">
    <location>
        <begin position="322"/>
        <end position="353"/>
    </location>
</feature>
<keyword evidence="3" id="KW-0507">mRNA processing</keyword>
<feature type="region of interest" description="Disordered" evidence="9">
    <location>
        <begin position="37"/>
        <end position="119"/>
    </location>
</feature>
<feature type="coiled-coil region" evidence="8">
    <location>
        <begin position="2"/>
        <end position="36"/>
    </location>
</feature>
<keyword evidence="5" id="KW-0804">Transcription</keyword>
<feature type="compositionally biased region" description="Basic and acidic residues" evidence="9">
    <location>
        <begin position="390"/>
        <end position="404"/>
    </location>
</feature>
<reference evidence="11" key="1">
    <citation type="journal article" date="2014" name="PLoS Negl. Trop. Dis.">
        <title>An updated insight into the Sialotranscriptome of Triatoma infestans: developmental stage and geographic variations.</title>
        <authorList>
            <person name="Schwarz A."/>
            <person name="Medrano-Mercado N."/>
            <person name="Schaub G.A."/>
            <person name="Struchiner C.J."/>
            <person name="Bargues M.D."/>
            <person name="Levy M.Z."/>
            <person name="Ribeiro J.M."/>
        </authorList>
    </citation>
    <scope>NUCLEOTIDE SEQUENCE</scope>
    <source>
        <strain evidence="11">Chile</strain>
        <tissue evidence="11">Salivary glands</tissue>
    </source>
</reference>
<feature type="compositionally biased region" description="Polar residues" evidence="9">
    <location>
        <begin position="481"/>
        <end position="495"/>
    </location>
</feature>
<dbReference type="GO" id="GO:0008380">
    <property type="term" value="P:RNA splicing"/>
    <property type="evidence" value="ECO:0007669"/>
    <property type="project" value="UniProtKB-KW"/>
</dbReference>
<evidence type="ECO:0000256" key="4">
    <source>
        <dbReference type="ARBA" id="ARBA00023015"/>
    </source>
</evidence>
<dbReference type="GO" id="GO:0071013">
    <property type="term" value="C:catalytic step 2 spliceosome"/>
    <property type="evidence" value="ECO:0007669"/>
    <property type="project" value="TreeGrafter"/>
</dbReference>
<evidence type="ECO:0000256" key="3">
    <source>
        <dbReference type="ARBA" id="ARBA00022664"/>
    </source>
</evidence>
<dbReference type="PANTHER" id="PTHR12707">
    <property type="entry name" value="PINN"/>
    <property type="match status" value="1"/>
</dbReference>
<protein>
    <submittedName>
        <fullName evidence="11">Putative pinin desmosome-associated protein</fullName>
    </submittedName>
</protein>
<evidence type="ECO:0000313" key="11">
    <source>
        <dbReference type="EMBL" id="JAC14470.1"/>
    </source>
</evidence>
<evidence type="ECO:0000256" key="7">
    <source>
        <dbReference type="ARBA" id="ARBA00023242"/>
    </source>
</evidence>
<accession>A0A023EZ41</accession>
<comment type="similarity">
    <text evidence="2">Belongs to the pinin family.</text>
</comment>
<dbReference type="EMBL" id="GBBI01004242">
    <property type="protein sequence ID" value="JAC14470.1"/>
    <property type="molecule type" value="mRNA"/>
</dbReference>
<feature type="coiled-coil region" evidence="8">
    <location>
        <begin position="186"/>
        <end position="256"/>
    </location>
</feature>
<feature type="compositionally biased region" description="Acidic residues" evidence="9">
    <location>
        <begin position="341"/>
        <end position="353"/>
    </location>
</feature>
<keyword evidence="4" id="KW-0805">Transcription regulation</keyword>
<name>A0A023EZ41_TRIIF</name>
<evidence type="ECO:0000256" key="5">
    <source>
        <dbReference type="ARBA" id="ARBA00023163"/>
    </source>
</evidence>
<proteinExistence type="evidence at transcript level"/>
<keyword evidence="6" id="KW-0508">mRNA splicing</keyword>
<evidence type="ECO:0000256" key="9">
    <source>
        <dbReference type="SAM" id="MobiDB-lite"/>
    </source>
</evidence>
<feature type="compositionally biased region" description="Basic and acidic residues" evidence="9">
    <location>
        <begin position="437"/>
        <end position="448"/>
    </location>
</feature>
<evidence type="ECO:0000256" key="2">
    <source>
        <dbReference type="ARBA" id="ARBA00010386"/>
    </source>
</evidence>
<feature type="domain" description="Pinin/SDK/MemA protein" evidence="10">
    <location>
        <begin position="176"/>
        <end position="298"/>
    </location>
</feature>
<evidence type="ECO:0000256" key="8">
    <source>
        <dbReference type="SAM" id="Coils"/>
    </source>
</evidence>
<evidence type="ECO:0000256" key="6">
    <source>
        <dbReference type="ARBA" id="ARBA00023187"/>
    </source>
</evidence>